<comment type="caution">
    <text evidence="2">The sequence shown here is derived from an EMBL/GenBank/DDBJ whole genome shotgun (WGS) entry which is preliminary data.</text>
</comment>
<protein>
    <submittedName>
        <fullName evidence="2">Uncharacterized protein</fullName>
    </submittedName>
</protein>
<dbReference type="AlphaFoldDB" id="G7E4V9"/>
<evidence type="ECO:0000313" key="2">
    <source>
        <dbReference type="EMBL" id="GAA97869.1"/>
    </source>
</evidence>
<dbReference type="Proteomes" id="UP000009131">
    <property type="component" value="Unassembled WGS sequence"/>
</dbReference>
<sequence>MAGAENPFEDLFRRADGLLHDSVAFMAEQTEHLEELGDRVATSISEWTSIVVDHLSLHGTLPMPGLPHLPSSKSVKIPIRSAPEPPRQLSRYESFVGLIKHRPYLWTLVFTSALAGTTTYLWIFKPHLLASLPLIGDRLPLDRSKRVAPLSVRRVRPRISAGTDQRLEAVIVLGCDRGTLGRSIALFLEQSGFIVIASVSQQDDVKVLESESQGYLKAVYLDPTQPSTLSPYLRGLSNALSLGYPLKRAGDPYSSAKDMPAVTSLVNCLPVLEHCVERPEASITPLEAMPANDAYQSLFSLLTTTHECLRGILPLMRTVGKRRDNTDSATILTLVPATSSRLVLPFLGSQSTAINALVSMLDTFRRELQCATVSNGDKSIVNVNFKLLDVGFVFPEGQLSAKRHPSAQSVISVDSASSQGSFANAAHARDHIKDLPRHLQHLYGPTLTLRTLRPPTEATSGSKHHHKRAQVKSNRALDQLKQKVLDTLVSPSIAVSPMRWLNQGGLRSSVGPRSSAYWLAGMLPTRFVDTWLTAVDWSLSNIARRQGLIVESNQDRVRGEEQAESLIAQLTQSREEAARRLHAESDLEASYAHV</sequence>
<reference evidence="2 3" key="2">
    <citation type="journal article" date="2012" name="Open Biol.">
        <title>Characteristics of nucleosomes and linker DNA regions on the genome of the basidiomycete Mixia osmundae revealed by mono- and dinucleosome mapping.</title>
        <authorList>
            <person name="Nishida H."/>
            <person name="Kondo S."/>
            <person name="Matsumoto T."/>
            <person name="Suzuki Y."/>
            <person name="Yoshikawa H."/>
            <person name="Taylor T.D."/>
            <person name="Sugiyama J."/>
        </authorList>
    </citation>
    <scope>NUCLEOTIDE SEQUENCE [LARGE SCALE GENOMIC DNA]</scope>
    <source>
        <strain evidence="3">CBS 9802 / IAM 14324 / JCM 22182 / KY 12970</strain>
    </source>
</reference>
<feature type="region of interest" description="Disordered" evidence="1">
    <location>
        <begin position="451"/>
        <end position="474"/>
    </location>
</feature>
<dbReference type="InParanoid" id="G7E4V9"/>
<dbReference type="EMBL" id="BABT02000146">
    <property type="protein sequence ID" value="GAA97869.1"/>
    <property type="molecule type" value="Genomic_DNA"/>
</dbReference>
<evidence type="ECO:0000256" key="1">
    <source>
        <dbReference type="SAM" id="MobiDB-lite"/>
    </source>
</evidence>
<dbReference type="eggNOG" id="ENOG502S5TG">
    <property type="taxonomic scope" value="Eukaryota"/>
</dbReference>
<dbReference type="RefSeq" id="XP_014566295.1">
    <property type="nucleotide sequence ID" value="XM_014710809.1"/>
</dbReference>
<dbReference type="PANTHER" id="PTHR43313">
    <property type="entry name" value="SHORT-CHAIN DEHYDROGENASE/REDUCTASE FAMILY 9C"/>
    <property type="match status" value="1"/>
</dbReference>
<dbReference type="STRING" id="764103.G7E4V9"/>
<name>G7E4V9_MIXOS</name>
<organism evidence="2 3">
    <name type="scientific">Mixia osmundae (strain CBS 9802 / IAM 14324 / JCM 22182 / KY 12970)</name>
    <dbReference type="NCBI Taxonomy" id="764103"/>
    <lineage>
        <taxon>Eukaryota</taxon>
        <taxon>Fungi</taxon>
        <taxon>Dikarya</taxon>
        <taxon>Basidiomycota</taxon>
        <taxon>Pucciniomycotina</taxon>
        <taxon>Mixiomycetes</taxon>
        <taxon>Mixiales</taxon>
        <taxon>Mixiaceae</taxon>
        <taxon>Mixia</taxon>
    </lineage>
</organism>
<proteinExistence type="predicted"/>
<accession>G7E4V9</accession>
<keyword evidence="3" id="KW-1185">Reference proteome</keyword>
<dbReference type="GO" id="GO:0016491">
    <property type="term" value="F:oxidoreductase activity"/>
    <property type="evidence" value="ECO:0007669"/>
    <property type="project" value="TreeGrafter"/>
</dbReference>
<reference evidence="2 3" key="1">
    <citation type="journal article" date="2011" name="J. Gen. Appl. Microbiol.">
        <title>Draft genome sequencing of the enigmatic basidiomycete Mixia osmundae.</title>
        <authorList>
            <person name="Nishida H."/>
            <person name="Nagatsuka Y."/>
            <person name="Sugiyama J."/>
        </authorList>
    </citation>
    <scope>NUCLEOTIDE SEQUENCE [LARGE SCALE GENOMIC DNA]</scope>
    <source>
        <strain evidence="3">CBS 9802 / IAM 14324 / JCM 22182 / KY 12970</strain>
    </source>
</reference>
<dbReference type="HOGENOM" id="CLU_459324_0_0_1"/>
<evidence type="ECO:0000313" key="3">
    <source>
        <dbReference type="Proteomes" id="UP000009131"/>
    </source>
</evidence>
<dbReference type="PANTHER" id="PTHR43313:SF1">
    <property type="entry name" value="3BETA-HYDROXYSTEROID DEHYDROGENASE DHS-16"/>
    <property type="match status" value="1"/>
</dbReference>
<gene>
    <name evidence="2" type="primary">Mo04549</name>
    <name evidence="2" type="ORF">E5Q_04549</name>
</gene>
<dbReference type="GO" id="GO:0008202">
    <property type="term" value="P:steroid metabolic process"/>
    <property type="evidence" value="ECO:0007669"/>
    <property type="project" value="TreeGrafter"/>
</dbReference>
<dbReference type="OrthoDB" id="5308060at2759"/>